<dbReference type="PANTHER" id="PTHR37312">
    <property type="entry name" value="MEMBRANE-BOUND ACYLTRANSFERASE YKRP-RELATED"/>
    <property type="match status" value="1"/>
</dbReference>
<keyword evidence="3" id="KW-0808">Transferase</keyword>
<feature type="transmembrane region" description="Helical" evidence="1">
    <location>
        <begin position="90"/>
        <end position="108"/>
    </location>
</feature>
<keyword evidence="1" id="KW-0812">Transmembrane</keyword>
<dbReference type="EMBL" id="BAABEP010000074">
    <property type="protein sequence ID" value="GAA3757543.1"/>
    <property type="molecule type" value="Genomic_DNA"/>
</dbReference>
<keyword evidence="3" id="KW-0012">Acyltransferase</keyword>
<keyword evidence="1" id="KW-1133">Transmembrane helix</keyword>
<feature type="domain" description="Acyltransferase 3" evidence="2">
    <location>
        <begin position="26"/>
        <end position="329"/>
    </location>
</feature>
<gene>
    <name evidence="3" type="ORF">GCM10023082_60510</name>
</gene>
<reference evidence="4" key="1">
    <citation type="journal article" date="2019" name="Int. J. Syst. Evol. Microbiol.">
        <title>The Global Catalogue of Microorganisms (GCM) 10K type strain sequencing project: providing services to taxonomists for standard genome sequencing and annotation.</title>
        <authorList>
            <consortium name="The Broad Institute Genomics Platform"/>
            <consortium name="The Broad Institute Genome Sequencing Center for Infectious Disease"/>
            <person name="Wu L."/>
            <person name="Ma J."/>
        </authorList>
    </citation>
    <scope>NUCLEOTIDE SEQUENCE [LARGE SCALE GENOMIC DNA]</scope>
    <source>
        <strain evidence="4">JCM 30846</strain>
    </source>
</reference>
<organism evidence="3 4">
    <name type="scientific">Streptomyces tremellae</name>
    <dbReference type="NCBI Taxonomy" id="1124239"/>
    <lineage>
        <taxon>Bacteria</taxon>
        <taxon>Bacillati</taxon>
        <taxon>Actinomycetota</taxon>
        <taxon>Actinomycetes</taxon>
        <taxon>Kitasatosporales</taxon>
        <taxon>Streptomycetaceae</taxon>
        <taxon>Streptomyces</taxon>
    </lineage>
</organism>
<feature type="transmembrane region" description="Helical" evidence="1">
    <location>
        <begin position="313"/>
        <end position="331"/>
    </location>
</feature>
<feature type="transmembrane region" description="Helical" evidence="1">
    <location>
        <begin position="243"/>
        <end position="268"/>
    </location>
</feature>
<feature type="transmembrane region" description="Helical" evidence="1">
    <location>
        <begin position="128"/>
        <end position="146"/>
    </location>
</feature>
<dbReference type="InterPro" id="IPR002656">
    <property type="entry name" value="Acyl_transf_3_dom"/>
</dbReference>
<evidence type="ECO:0000313" key="3">
    <source>
        <dbReference type="EMBL" id="GAA3757543.1"/>
    </source>
</evidence>
<dbReference type="GO" id="GO:0016746">
    <property type="term" value="F:acyltransferase activity"/>
    <property type="evidence" value="ECO:0007669"/>
    <property type="project" value="UniProtKB-KW"/>
</dbReference>
<name>A0ABP7G6X5_9ACTN</name>
<proteinExistence type="predicted"/>
<feature type="transmembrane region" description="Helical" evidence="1">
    <location>
        <begin position="275"/>
        <end position="293"/>
    </location>
</feature>
<dbReference type="Pfam" id="PF01757">
    <property type="entry name" value="Acyl_transf_3"/>
    <property type="match status" value="1"/>
</dbReference>
<evidence type="ECO:0000256" key="1">
    <source>
        <dbReference type="SAM" id="Phobius"/>
    </source>
</evidence>
<accession>A0ABP7G6X5</accession>
<feature type="transmembrane region" description="Helical" evidence="1">
    <location>
        <begin position="204"/>
        <end position="223"/>
    </location>
</feature>
<evidence type="ECO:0000259" key="2">
    <source>
        <dbReference type="Pfam" id="PF01757"/>
    </source>
</evidence>
<dbReference type="PANTHER" id="PTHR37312:SF1">
    <property type="entry name" value="MEMBRANE-BOUND ACYLTRANSFERASE YKRP-RELATED"/>
    <property type="match status" value="1"/>
</dbReference>
<sequence length="354" mass="39419">MTSAIPRSPGAVSGAGQAVAPKKREAFFDNAKYLAIVLVAVAHSWEPIMDGSRATKALYMVVYTFHMPAFIVISGYFSRSFAAKPHQMRRLVTGVAVPYIVFETAYSLLKWVGEKPHELSISLQDPWFLTWFLIALFVWRLTTPLWQAIRHPLPVALVVAALASFCPSIGNDLDLQRVLQFLPYFVLGLCLKPEHFQLVRRREVRLLSVPMFLFALAFSYWIAPSFASGWLFHNASAQQLDHAWWTGPLMELGLFCCSLLMTACFLAWVPGRSMWFTVLGAGTICGYLLHGFVIKTAGFAGVFDDHPWLSAPAGEAVVSVTAAVVVTALCTPPVRRAFRWATEPEMAWAFRGSK</sequence>
<keyword evidence="1" id="KW-0472">Membrane</keyword>
<dbReference type="InterPro" id="IPR052734">
    <property type="entry name" value="Nod_factor_acetyltransferase"/>
</dbReference>
<comment type="caution">
    <text evidence="3">The sequence shown here is derived from an EMBL/GenBank/DDBJ whole genome shotgun (WGS) entry which is preliminary data.</text>
</comment>
<evidence type="ECO:0000313" key="4">
    <source>
        <dbReference type="Proteomes" id="UP001499884"/>
    </source>
</evidence>
<feature type="transmembrane region" description="Helical" evidence="1">
    <location>
        <begin position="57"/>
        <end position="78"/>
    </location>
</feature>
<dbReference type="Proteomes" id="UP001499884">
    <property type="component" value="Unassembled WGS sequence"/>
</dbReference>
<protein>
    <submittedName>
        <fullName evidence="3">Acyltransferase family protein</fullName>
    </submittedName>
</protein>
<keyword evidence="4" id="KW-1185">Reference proteome</keyword>